<dbReference type="PANTHER" id="PTHR35803:SF3">
    <property type="entry name" value="ALPHA-GLUCOSIDASE"/>
    <property type="match status" value="1"/>
</dbReference>
<evidence type="ECO:0000313" key="5">
    <source>
        <dbReference type="EMBL" id="SMP65908.1"/>
    </source>
</evidence>
<feature type="region of interest" description="Disordered" evidence="1">
    <location>
        <begin position="1"/>
        <end position="20"/>
    </location>
</feature>
<feature type="compositionally biased region" description="Pro residues" evidence="1">
    <location>
        <begin position="1"/>
        <end position="11"/>
    </location>
</feature>
<dbReference type="Gene3D" id="2.70.98.10">
    <property type="match status" value="1"/>
</dbReference>
<evidence type="ECO:0000313" key="6">
    <source>
        <dbReference type="Proteomes" id="UP001158067"/>
    </source>
</evidence>
<dbReference type="InterPro" id="IPR017853">
    <property type="entry name" value="GH"/>
</dbReference>
<accession>A0ABY1QBU1</accession>
<reference evidence="5 6" key="1">
    <citation type="submission" date="2017-05" db="EMBL/GenBank/DDBJ databases">
        <authorList>
            <person name="Varghese N."/>
            <person name="Submissions S."/>
        </authorList>
    </citation>
    <scope>NUCLEOTIDE SEQUENCE [LARGE SCALE GENOMIC DNA]</scope>
    <source>
        <strain evidence="5 6">DSM 25457</strain>
    </source>
</reference>
<dbReference type="InterPro" id="IPR029486">
    <property type="entry name" value="GH97_N"/>
</dbReference>
<dbReference type="InterPro" id="IPR014718">
    <property type="entry name" value="GH-type_carb-bd"/>
</dbReference>
<evidence type="ECO:0000259" key="3">
    <source>
        <dbReference type="Pfam" id="PF14508"/>
    </source>
</evidence>
<dbReference type="PANTHER" id="PTHR35803">
    <property type="entry name" value="GLUCAN 1,4-ALPHA-GLUCOSIDASE SUSB-RELATED"/>
    <property type="match status" value="1"/>
</dbReference>
<dbReference type="SUPFAM" id="SSF51445">
    <property type="entry name" value="(Trans)glycosidases"/>
    <property type="match status" value="1"/>
</dbReference>
<dbReference type="InterPro" id="IPR019563">
    <property type="entry name" value="GH97_catalytic"/>
</dbReference>
<dbReference type="InterPro" id="IPR052720">
    <property type="entry name" value="Glycosyl_hydrolase_97"/>
</dbReference>
<dbReference type="EMBL" id="FXUG01000009">
    <property type="protein sequence ID" value="SMP65908.1"/>
    <property type="molecule type" value="Genomic_DNA"/>
</dbReference>
<sequence length="687" mass="75718">MAHGAPVPPASNPSEIPHLEPPMNRNPFLALRSPVSMTLQCVAVAGIVLASLNPAQAVELTSPDKKLVVDININERGDLTNLLNYSIKWQGRSVLTPSSLGLDTGSPSAVKGVQIHGVQTCSNDQTWTPVCGERNAIRDHYNETTLVLQTMGKRPTTIEVTFRVFNEGLAFRYTVPKQAGLDQISIQRELSEFQFPADHKTWVAYQAQADYEQAKLSEVRNGCERPLTIQASEDLYIAIGEAGLVDYARMRLGPAKAANTGKAPSPATNLNQPSNGPTALVSQLTGKVRTSLPCKTPWRFVMVANRPGELIENNHLVLNLNEPCAIQDTSWIRPGKVLREVTLTTVGGKAAVDFAVEHQMEFIHFDAGWYGNEYDDASDATTVTVDPNRSRGLLDLQDVIAYAKERGVGVLVYVNRRALETQLDEILPLYQSWGIAGVKYGFVNVGSQKWTTWLHEAIRKAAAHHLMVDVHDEYRPTGYERTYPNLMTAEGIGGDETSPTNKDTMKLLFSRTLCGPSDHTVCYYSQRVDENATHAYQLAKAVCFYSPWQFLYWYDRPAKAGQAGGAGGGAQIIGDEPELEFFDTLPTTWDETRVLEGEIGKYAVIARRSGKQWFIGVMNSGTDRTFRLPLDFLASNEPYTAHRYLDDPAANTRTHVSITRTPVNQSSVLEVSVSAQGGQAIRIAPNP</sequence>
<dbReference type="Pfam" id="PF10566">
    <property type="entry name" value="Glyco_hydro_97"/>
    <property type="match status" value="1"/>
</dbReference>
<evidence type="ECO:0000256" key="1">
    <source>
        <dbReference type="SAM" id="MobiDB-lite"/>
    </source>
</evidence>
<feature type="region of interest" description="Disordered" evidence="1">
    <location>
        <begin position="256"/>
        <end position="278"/>
    </location>
</feature>
<organism evidence="5 6">
    <name type="scientific">Neorhodopirellula lusitana</name>
    <dbReference type="NCBI Taxonomy" id="445327"/>
    <lineage>
        <taxon>Bacteria</taxon>
        <taxon>Pseudomonadati</taxon>
        <taxon>Planctomycetota</taxon>
        <taxon>Planctomycetia</taxon>
        <taxon>Pirellulales</taxon>
        <taxon>Pirellulaceae</taxon>
        <taxon>Neorhodopirellula</taxon>
    </lineage>
</organism>
<dbReference type="InterPro" id="IPR013785">
    <property type="entry name" value="Aldolase_TIM"/>
</dbReference>
<protein>
    <submittedName>
        <fullName evidence="5">Alpha-glucosidase</fullName>
    </submittedName>
</protein>
<gene>
    <name evidence="5" type="ORF">SAMN06265222_109148</name>
</gene>
<feature type="domain" description="Glycosyl-hydrolase 97 C-terminal oligomerisation" evidence="4">
    <location>
        <begin position="588"/>
        <end position="683"/>
    </location>
</feature>
<dbReference type="Pfam" id="PF14508">
    <property type="entry name" value="GH97_N"/>
    <property type="match status" value="1"/>
</dbReference>
<feature type="domain" description="Glycosyl-hydrolase 97 catalytic" evidence="2">
    <location>
        <begin position="344"/>
        <end position="492"/>
    </location>
</feature>
<dbReference type="InterPro" id="IPR029483">
    <property type="entry name" value="GH97_C"/>
</dbReference>
<keyword evidence="6" id="KW-1185">Reference proteome</keyword>
<dbReference type="Pfam" id="PF14509">
    <property type="entry name" value="GH97_C"/>
    <property type="match status" value="1"/>
</dbReference>
<evidence type="ECO:0000259" key="2">
    <source>
        <dbReference type="Pfam" id="PF10566"/>
    </source>
</evidence>
<dbReference type="Proteomes" id="UP001158067">
    <property type="component" value="Unassembled WGS sequence"/>
</dbReference>
<proteinExistence type="predicted"/>
<name>A0ABY1QBU1_9BACT</name>
<evidence type="ECO:0000259" key="4">
    <source>
        <dbReference type="Pfam" id="PF14509"/>
    </source>
</evidence>
<feature type="domain" description="Glycosyl-hydrolase 97 N-terminal" evidence="3">
    <location>
        <begin position="60"/>
        <end position="323"/>
    </location>
</feature>
<dbReference type="Gene3D" id="3.20.20.70">
    <property type="entry name" value="Aldolase class I"/>
    <property type="match status" value="1"/>
</dbReference>
<comment type="caution">
    <text evidence="5">The sequence shown here is derived from an EMBL/GenBank/DDBJ whole genome shotgun (WGS) entry which is preliminary data.</text>
</comment>
<feature type="compositionally biased region" description="Polar residues" evidence="1">
    <location>
        <begin position="266"/>
        <end position="278"/>
    </location>
</feature>